<protein>
    <recommendedName>
        <fullName evidence="1">diguanylate cyclase</fullName>
        <ecNumber evidence="1">2.7.7.65</ecNumber>
    </recommendedName>
</protein>
<dbReference type="InterPro" id="IPR043128">
    <property type="entry name" value="Rev_trsase/Diguanyl_cyclase"/>
</dbReference>
<dbReference type="EC" id="2.7.7.65" evidence="1"/>
<dbReference type="SMART" id="SM00267">
    <property type="entry name" value="GGDEF"/>
    <property type="match status" value="1"/>
</dbReference>
<dbReference type="EMBL" id="AJWN02000090">
    <property type="protein sequence ID" value="OEE58955.1"/>
    <property type="molecule type" value="Genomic_DNA"/>
</dbReference>
<dbReference type="SUPFAM" id="SSF55781">
    <property type="entry name" value="GAF domain-like"/>
    <property type="match status" value="1"/>
</dbReference>
<dbReference type="Pfam" id="PF00990">
    <property type="entry name" value="GGDEF"/>
    <property type="match status" value="1"/>
</dbReference>
<keyword evidence="5" id="KW-1185">Reference proteome</keyword>
<dbReference type="GO" id="GO:0052621">
    <property type="term" value="F:diguanylate cyclase activity"/>
    <property type="evidence" value="ECO:0007669"/>
    <property type="project" value="UniProtKB-EC"/>
</dbReference>
<dbReference type="AlphaFoldDB" id="A0A1E5C0B8"/>
<name>A0A1E5C0B8_9GAMM</name>
<dbReference type="GO" id="GO:0043709">
    <property type="term" value="P:cell adhesion involved in single-species biofilm formation"/>
    <property type="evidence" value="ECO:0007669"/>
    <property type="project" value="TreeGrafter"/>
</dbReference>
<evidence type="ECO:0000256" key="2">
    <source>
        <dbReference type="ARBA" id="ARBA00034247"/>
    </source>
</evidence>
<accession>A0A1E5C0B8</accession>
<comment type="caution">
    <text evidence="4">The sequence shown here is derived from an EMBL/GenBank/DDBJ whole genome shotgun (WGS) entry which is preliminary data.</text>
</comment>
<proteinExistence type="predicted"/>
<reference evidence="4 5" key="1">
    <citation type="journal article" date="2012" name="Science">
        <title>Ecological populations of bacteria act as socially cohesive units of antibiotic production and resistance.</title>
        <authorList>
            <person name="Cordero O.X."/>
            <person name="Wildschutte H."/>
            <person name="Kirkup B."/>
            <person name="Proehl S."/>
            <person name="Ngo L."/>
            <person name="Hussain F."/>
            <person name="Le Roux F."/>
            <person name="Mincer T."/>
            <person name="Polz M.F."/>
        </authorList>
    </citation>
    <scope>NUCLEOTIDE SEQUENCE [LARGE SCALE GENOMIC DNA]</scope>
    <source>
        <strain evidence="4 5">FF-454</strain>
    </source>
</reference>
<sequence length="375" mass="41412">MTSNLALSDNKPSLDILMHDLQQLSRRRGQSFSDWVGELLKVGASHFNASLGELCRVSDQEIHVVERFSADTAGSAGGSPLDVSDVMPLANSFSGVAAGMQIPILAPDTHAHEKLSGHPFIKHLPGAYWGVAIHFGGVVWGTLSFSSEALCESHANDENALLLMAGLLELKLENEEYREELFGARTSYQLLSERLKNIQHIDLLTDLPNRGALFDYLHREINQLIRRDGEGAIALVDIDFFHMFNEKHGHEEGDRILKGVADSLRQAVRNYDYVARYSGEQFLVWFPDTLQSEVVKVCERMAAHVSHCEVEGTPVTISVGYCAFRSDSEEKIPFSRALDKLINLANTALNEAKAKGRNCAVSASKRPVTITSLPI</sequence>
<dbReference type="PROSITE" id="PS50887">
    <property type="entry name" value="GGDEF"/>
    <property type="match status" value="1"/>
</dbReference>
<dbReference type="PANTHER" id="PTHR45138:SF9">
    <property type="entry name" value="DIGUANYLATE CYCLASE DGCM-RELATED"/>
    <property type="match status" value="1"/>
</dbReference>
<dbReference type="Gene3D" id="3.30.450.40">
    <property type="match status" value="1"/>
</dbReference>
<dbReference type="InterPro" id="IPR029787">
    <property type="entry name" value="Nucleotide_cyclase"/>
</dbReference>
<dbReference type="CDD" id="cd01949">
    <property type="entry name" value="GGDEF"/>
    <property type="match status" value="1"/>
</dbReference>
<feature type="domain" description="GGDEF" evidence="3">
    <location>
        <begin position="229"/>
        <end position="365"/>
    </location>
</feature>
<dbReference type="NCBIfam" id="TIGR00254">
    <property type="entry name" value="GGDEF"/>
    <property type="match status" value="1"/>
</dbReference>
<organism evidence="4 5">
    <name type="scientific">Enterovibrio norvegicus FF-454</name>
    <dbReference type="NCBI Taxonomy" id="1185651"/>
    <lineage>
        <taxon>Bacteria</taxon>
        <taxon>Pseudomonadati</taxon>
        <taxon>Pseudomonadota</taxon>
        <taxon>Gammaproteobacteria</taxon>
        <taxon>Vibrionales</taxon>
        <taxon>Vibrionaceae</taxon>
        <taxon>Enterovibrio</taxon>
    </lineage>
</organism>
<dbReference type="Gene3D" id="3.30.70.270">
    <property type="match status" value="1"/>
</dbReference>
<dbReference type="GO" id="GO:0005886">
    <property type="term" value="C:plasma membrane"/>
    <property type="evidence" value="ECO:0007669"/>
    <property type="project" value="TreeGrafter"/>
</dbReference>
<evidence type="ECO:0000313" key="4">
    <source>
        <dbReference type="EMBL" id="OEE58955.1"/>
    </source>
</evidence>
<dbReference type="Proteomes" id="UP000095039">
    <property type="component" value="Unassembled WGS sequence"/>
</dbReference>
<dbReference type="PANTHER" id="PTHR45138">
    <property type="entry name" value="REGULATORY COMPONENTS OF SENSORY TRANSDUCTION SYSTEM"/>
    <property type="match status" value="1"/>
</dbReference>
<dbReference type="InterPro" id="IPR000160">
    <property type="entry name" value="GGDEF_dom"/>
</dbReference>
<comment type="catalytic activity">
    <reaction evidence="2">
        <text>2 GTP = 3',3'-c-di-GMP + 2 diphosphate</text>
        <dbReference type="Rhea" id="RHEA:24898"/>
        <dbReference type="ChEBI" id="CHEBI:33019"/>
        <dbReference type="ChEBI" id="CHEBI:37565"/>
        <dbReference type="ChEBI" id="CHEBI:58805"/>
        <dbReference type="EC" id="2.7.7.65"/>
    </reaction>
</comment>
<evidence type="ECO:0000259" key="3">
    <source>
        <dbReference type="PROSITE" id="PS50887"/>
    </source>
</evidence>
<dbReference type="GO" id="GO:1902201">
    <property type="term" value="P:negative regulation of bacterial-type flagellum-dependent cell motility"/>
    <property type="evidence" value="ECO:0007669"/>
    <property type="project" value="TreeGrafter"/>
</dbReference>
<dbReference type="InterPro" id="IPR029016">
    <property type="entry name" value="GAF-like_dom_sf"/>
</dbReference>
<evidence type="ECO:0000313" key="5">
    <source>
        <dbReference type="Proteomes" id="UP000095039"/>
    </source>
</evidence>
<evidence type="ECO:0000256" key="1">
    <source>
        <dbReference type="ARBA" id="ARBA00012528"/>
    </source>
</evidence>
<dbReference type="RefSeq" id="WP_016961185.1">
    <property type="nucleotide sequence ID" value="NZ_AJWN02000090.1"/>
</dbReference>
<gene>
    <name evidence="4" type="ORF">A1OK_02815</name>
</gene>
<dbReference type="SUPFAM" id="SSF55073">
    <property type="entry name" value="Nucleotide cyclase"/>
    <property type="match status" value="1"/>
</dbReference>
<dbReference type="InterPro" id="IPR050469">
    <property type="entry name" value="Diguanylate_Cyclase"/>
</dbReference>